<name>D8SV71_SELML</name>
<dbReference type="Gene3D" id="1.10.290.10">
    <property type="entry name" value="Topoisomerase I, domain 4"/>
    <property type="match status" value="1"/>
</dbReference>
<dbReference type="HOGENOM" id="CLU_1410972_0_0_1"/>
<keyword evidence="2" id="KW-1185">Reference proteome</keyword>
<sequence length="193" mass="22572">MINTPLHQKHTNNKRACMKDALVIQHTLHRIGTRPDRNLSDAVDARQRCFLHSLSDKDRFVLPFDEPWPVPGVAISSTMYPPLPYMKCAWKSLLLRLNYLPLVIRARSKDCLGSQETMKAAEELYQQGFIRYPRAQSDYFSESTVCCIPFELISTKLTRLYFYKLWKTEIPLRLHHPKVDRGPQLAKNQVIWM</sequence>
<proteinExistence type="predicted"/>
<dbReference type="InterPro" id="IPR013826">
    <property type="entry name" value="Topo_IA_cen_sub3"/>
</dbReference>
<gene>
    <name evidence="1" type="ORF">SELMODRAFT_446893</name>
</gene>
<dbReference type="SUPFAM" id="SSF56712">
    <property type="entry name" value="Prokaryotic type I DNA topoisomerase"/>
    <property type="match status" value="1"/>
</dbReference>
<dbReference type="Proteomes" id="UP000001514">
    <property type="component" value="Unassembled WGS sequence"/>
</dbReference>
<reference evidence="1 2" key="1">
    <citation type="journal article" date="2011" name="Science">
        <title>The Selaginella genome identifies genetic changes associated with the evolution of vascular plants.</title>
        <authorList>
            <person name="Banks J.A."/>
            <person name="Nishiyama T."/>
            <person name="Hasebe M."/>
            <person name="Bowman J.L."/>
            <person name="Gribskov M."/>
            <person name="dePamphilis C."/>
            <person name="Albert V.A."/>
            <person name="Aono N."/>
            <person name="Aoyama T."/>
            <person name="Ambrose B.A."/>
            <person name="Ashton N.W."/>
            <person name="Axtell M.J."/>
            <person name="Barker E."/>
            <person name="Barker M.S."/>
            <person name="Bennetzen J.L."/>
            <person name="Bonawitz N.D."/>
            <person name="Chapple C."/>
            <person name="Cheng C."/>
            <person name="Correa L.G."/>
            <person name="Dacre M."/>
            <person name="DeBarry J."/>
            <person name="Dreyer I."/>
            <person name="Elias M."/>
            <person name="Engstrom E.M."/>
            <person name="Estelle M."/>
            <person name="Feng L."/>
            <person name="Finet C."/>
            <person name="Floyd S.K."/>
            <person name="Frommer W.B."/>
            <person name="Fujita T."/>
            <person name="Gramzow L."/>
            <person name="Gutensohn M."/>
            <person name="Harholt J."/>
            <person name="Hattori M."/>
            <person name="Heyl A."/>
            <person name="Hirai T."/>
            <person name="Hiwatashi Y."/>
            <person name="Ishikawa M."/>
            <person name="Iwata M."/>
            <person name="Karol K.G."/>
            <person name="Koehler B."/>
            <person name="Kolukisaoglu U."/>
            <person name="Kubo M."/>
            <person name="Kurata T."/>
            <person name="Lalonde S."/>
            <person name="Li K."/>
            <person name="Li Y."/>
            <person name="Litt A."/>
            <person name="Lyons E."/>
            <person name="Manning G."/>
            <person name="Maruyama T."/>
            <person name="Michael T.P."/>
            <person name="Mikami K."/>
            <person name="Miyazaki S."/>
            <person name="Morinaga S."/>
            <person name="Murata T."/>
            <person name="Mueller-Roeber B."/>
            <person name="Nelson D.R."/>
            <person name="Obara M."/>
            <person name="Oguri Y."/>
            <person name="Olmstead R.G."/>
            <person name="Onodera N."/>
            <person name="Petersen B.L."/>
            <person name="Pils B."/>
            <person name="Prigge M."/>
            <person name="Rensing S.A."/>
            <person name="Riano-Pachon D.M."/>
            <person name="Roberts A.W."/>
            <person name="Sato Y."/>
            <person name="Scheller H.V."/>
            <person name="Schulz B."/>
            <person name="Schulz C."/>
            <person name="Shakirov E.V."/>
            <person name="Shibagaki N."/>
            <person name="Shinohara N."/>
            <person name="Shippen D.E."/>
            <person name="Soerensen I."/>
            <person name="Sotooka R."/>
            <person name="Sugimoto N."/>
            <person name="Sugita M."/>
            <person name="Sumikawa N."/>
            <person name="Tanurdzic M."/>
            <person name="Theissen G."/>
            <person name="Ulvskov P."/>
            <person name="Wakazuki S."/>
            <person name="Weng J.K."/>
            <person name="Willats W.W."/>
            <person name="Wipf D."/>
            <person name="Wolf P.G."/>
            <person name="Yang L."/>
            <person name="Zimmer A.D."/>
            <person name="Zhu Q."/>
            <person name="Mitros T."/>
            <person name="Hellsten U."/>
            <person name="Loque D."/>
            <person name="Otillar R."/>
            <person name="Salamov A."/>
            <person name="Schmutz J."/>
            <person name="Shapiro H."/>
            <person name="Lindquist E."/>
            <person name="Lucas S."/>
            <person name="Rokhsar D."/>
            <person name="Grigoriev I.V."/>
        </authorList>
    </citation>
    <scope>NUCLEOTIDE SEQUENCE [LARGE SCALE GENOMIC DNA]</scope>
</reference>
<dbReference type="InParanoid" id="D8SV71"/>
<dbReference type="AlphaFoldDB" id="D8SV71"/>
<organism evidence="2">
    <name type="scientific">Selaginella moellendorffii</name>
    <name type="common">Spikemoss</name>
    <dbReference type="NCBI Taxonomy" id="88036"/>
    <lineage>
        <taxon>Eukaryota</taxon>
        <taxon>Viridiplantae</taxon>
        <taxon>Streptophyta</taxon>
        <taxon>Embryophyta</taxon>
        <taxon>Tracheophyta</taxon>
        <taxon>Lycopodiopsida</taxon>
        <taxon>Selaginellales</taxon>
        <taxon>Selaginellaceae</taxon>
        <taxon>Selaginella</taxon>
    </lineage>
</organism>
<dbReference type="Gramene" id="EFJ11823">
    <property type="protein sequence ID" value="EFJ11823"/>
    <property type="gene ID" value="SELMODRAFT_446893"/>
</dbReference>
<evidence type="ECO:0008006" key="3">
    <source>
        <dbReference type="Google" id="ProtNLM"/>
    </source>
</evidence>
<evidence type="ECO:0000313" key="1">
    <source>
        <dbReference type="EMBL" id="EFJ11823.1"/>
    </source>
</evidence>
<protein>
    <recommendedName>
        <fullName evidence="3">DNA topoisomerase</fullName>
    </recommendedName>
</protein>
<dbReference type="KEGG" id="smo:SELMODRAFT_446893"/>
<evidence type="ECO:0000313" key="2">
    <source>
        <dbReference type="Proteomes" id="UP000001514"/>
    </source>
</evidence>
<accession>D8SV71</accession>
<dbReference type="EMBL" id="GL377644">
    <property type="protein sequence ID" value="EFJ11823.1"/>
    <property type="molecule type" value="Genomic_DNA"/>
</dbReference>
<dbReference type="InterPro" id="IPR023405">
    <property type="entry name" value="Topo_IA_core_domain"/>
</dbReference>
<dbReference type="STRING" id="88036.D8SV71"/>